<proteinExistence type="predicted"/>
<dbReference type="InterPro" id="IPR012349">
    <property type="entry name" value="Split_barrel_FMN-bd"/>
</dbReference>
<evidence type="ECO:0000259" key="1">
    <source>
        <dbReference type="Pfam" id="PF01243"/>
    </source>
</evidence>
<protein>
    <submittedName>
        <fullName evidence="2">Protein containing UPF0306/FMN binding domain</fullName>
    </submittedName>
</protein>
<accession>B6BMF8</accession>
<dbReference type="HOGENOM" id="CLU_105087_3_0_7"/>
<dbReference type="AlphaFoldDB" id="B6BMF8"/>
<dbReference type="RefSeq" id="WP_008339109.1">
    <property type="nucleotide sequence ID" value="NZ_AFRZ01000001.1"/>
</dbReference>
<evidence type="ECO:0000313" key="2">
    <source>
        <dbReference type="EMBL" id="EHP29264.1"/>
    </source>
</evidence>
<dbReference type="STRING" id="929558.SMGD1_0737"/>
<dbReference type="PIRSF" id="PIRSF009554">
    <property type="entry name" value="UCP009554"/>
    <property type="match status" value="1"/>
</dbReference>
<dbReference type="OrthoDB" id="663512at2"/>
<keyword evidence="3" id="KW-1185">Reference proteome</keyword>
<dbReference type="SUPFAM" id="SSF50475">
    <property type="entry name" value="FMN-binding split barrel"/>
    <property type="match status" value="1"/>
</dbReference>
<dbReference type="PATRIC" id="fig|929558.5.peg.736"/>
<evidence type="ECO:0000313" key="3">
    <source>
        <dbReference type="Proteomes" id="UP000006431"/>
    </source>
</evidence>
<dbReference type="Proteomes" id="UP000006431">
    <property type="component" value="Unassembled WGS sequence"/>
</dbReference>
<dbReference type="InterPro" id="IPR011576">
    <property type="entry name" value="Pyridox_Oxase_N"/>
</dbReference>
<dbReference type="EMBL" id="AFRZ01000001">
    <property type="protein sequence ID" value="EHP29264.1"/>
    <property type="molecule type" value="Genomic_DNA"/>
</dbReference>
<dbReference type="eggNOG" id="COG3787">
    <property type="taxonomic scope" value="Bacteria"/>
</dbReference>
<organism evidence="2 3">
    <name type="scientific">Sulfurimonas gotlandica (strain DSM 19862 / JCM 16533 / GD1)</name>
    <dbReference type="NCBI Taxonomy" id="929558"/>
    <lineage>
        <taxon>Bacteria</taxon>
        <taxon>Pseudomonadati</taxon>
        <taxon>Campylobacterota</taxon>
        <taxon>Epsilonproteobacteria</taxon>
        <taxon>Campylobacterales</taxon>
        <taxon>Sulfurimonadaceae</taxon>
        <taxon>Sulfurimonas</taxon>
    </lineage>
</organism>
<dbReference type="InterPro" id="IPR011194">
    <property type="entry name" value="UPF0306"/>
</dbReference>
<name>B6BMF8_SULGG</name>
<comment type="caution">
    <text evidence="2">The sequence shown here is derived from an EMBL/GenBank/DDBJ whole genome shotgun (WGS) entry which is preliminary data.</text>
</comment>
<dbReference type="Gene3D" id="2.30.110.10">
    <property type="entry name" value="Electron Transport, Fmn-binding Protein, Chain A"/>
    <property type="match status" value="1"/>
</dbReference>
<reference evidence="2 3" key="1">
    <citation type="journal article" date="2012" name="Proc. Natl. Acad. Sci. U.S.A.">
        <title>Genome and physiology of a model Epsilonproteobacterium responsible for sulfide detoxification in marine oxygen depletion zones.</title>
        <authorList>
            <person name="Grote J."/>
            <person name="Schott T."/>
            <person name="Bruckner C.G."/>
            <person name="Glockner F.O."/>
            <person name="Jost G."/>
            <person name="Teeling H."/>
            <person name="Labrenz M."/>
            <person name="Jurgens K."/>
        </authorList>
    </citation>
    <scope>NUCLEOTIDE SEQUENCE [LARGE SCALE GENOMIC DNA]</scope>
    <source>
        <strain evidence="2 3">GD1</strain>
    </source>
</reference>
<accession>H1FWM3</accession>
<gene>
    <name evidence="2" type="ORF">SMGD1_0737</name>
</gene>
<dbReference type="Pfam" id="PF01243">
    <property type="entry name" value="PNPOx_N"/>
    <property type="match status" value="1"/>
</dbReference>
<sequence length="141" mass="16099">MKSDLEKIVNFIKQHHVMSLATSAELELSVCNLFYAFDEKEVSFVVASSDETTHIQNIIKNPNVAGSVVLETKTVGKIQGLQFRGTFSILEDEALKKLYFKTFPYALAMMPKLWKIKINYFKMTDNNLGFGKKIILQEPFL</sequence>
<feature type="domain" description="Pyridoxamine 5'-phosphate oxidase N-terminal" evidence="1">
    <location>
        <begin position="6"/>
        <end position="99"/>
    </location>
</feature>